<evidence type="ECO:0000313" key="7">
    <source>
        <dbReference type="EMBL" id="GHE48442.1"/>
    </source>
</evidence>
<evidence type="ECO:0000313" key="8">
    <source>
        <dbReference type="Proteomes" id="UP000603227"/>
    </source>
</evidence>
<evidence type="ECO:0000256" key="1">
    <source>
        <dbReference type="ARBA" id="ARBA00006962"/>
    </source>
</evidence>
<dbReference type="Pfam" id="PF06722">
    <property type="entry name" value="EryCIII-like_C"/>
    <property type="match status" value="1"/>
</dbReference>
<evidence type="ECO:0000259" key="5">
    <source>
        <dbReference type="Pfam" id="PF06722"/>
    </source>
</evidence>
<comment type="similarity">
    <text evidence="1">Belongs to the glycosyltransferase 28 family.</text>
</comment>
<dbReference type="Pfam" id="PF21036">
    <property type="entry name" value="EryCIII-like_N"/>
    <property type="match status" value="1"/>
</dbReference>
<evidence type="ECO:0000256" key="3">
    <source>
        <dbReference type="ARBA" id="ARBA00022679"/>
    </source>
</evidence>
<dbReference type="NCBIfam" id="TIGR04516">
    <property type="entry name" value="glycosyl_450act"/>
    <property type="match status" value="1"/>
</dbReference>
<dbReference type="GO" id="GO:0016758">
    <property type="term" value="F:hexosyltransferase activity"/>
    <property type="evidence" value="ECO:0007669"/>
    <property type="project" value="UniProtKB-ARBA"/>
</dbReference>
<keyword evidence="8" id="KW-1185">Reference proteome</keyword>
<dbReference type="CDD" id="cd03784">
    <property type="entry name" value="GT1_Gtf-like"/>
    <property type="match status" value="1"/>
</dbReference>
<dbReference type="InterPro" id="IPR010610">
    <property type="entry name" value="EryCIII-like_C"/>
</dbReference>
<dbReference type="AlphaFoldDB" id="A0A918ZE73"/>
<dbReference type="InterPro" id="IPR002213">
    <property type="entry name" value="UDP_glucos_trans"/>
</dbReference>
<dbReference type="InterPro" id="IPR050426">
    <property type="entry name" value="Glycosyltransferase_28"/>
</dbReference>
<gene>
    <name evidence="7" type="ORF">GCM10017771_69610</name>
</gene>
<dbReference type="Proteomes" id="UP000603227">
    <property type="component" value="Unassembled WGS sequence"/>
</dbReference>
<dbReference type="GO" id="GO:0017000">
    <property type="term" value="P:antibiotic biosynthetic process"/>
    <property type="evidence" value="ECO:0007669"/>
    <property type="project" value="UniProtKB-KW"/>
</dbReference>
<evidence type="ECO:0000256" key="2">
    <source>
        <dbReference type="ARBA" id="ARBA00022676"/>
    </source>
</evidence>
<dbReference type="Gene3D" id="3.40.50.2000">
    <property type="entry name" value="Glycogen Phosphorylase B"/>
    <property type="match status" value="2"/>
</dbReference>
<evidence type="ECO:0000259" key="6">
    <source>
        <dbReference type="Pfam" id="PF21036"/>
    </source>
</evidence>
<comment type="caution">
    <text evidence="7">The sequence shown here is derived from an EMBL/GenBank/DDBJ whole genome shotgun (WGS) entry which is preliminary data.</text>
</comment>
<dbReference type="InterPro" id="IPR048284">
    <property type="entry name" value="EryCIII-like_N"/>
</dbReference>
<keyword evidence="4" id="KW-0045">Antibiotic biosynthesis</keyword>
<dbReference type="PANTHER" id="PTHR48050:SF13">
    <property type="entry name" value="STEROL 3-BETA-GLUCOSYLTRANSFERASE UGT80A2"/>
    <property type="match status" value="1"/>
</dbReference>
<feature type="domain" description="Erythromycin biosynthesis protein CIII-like C-terminal" evidence="5">
    <location>
        <begin position="275"/>
        <end position="418"/>
    </location>
</feature>
<dbReference type="SUPFAM" id="SSF53756">
    <property type="entry name" value="UDP-Glycosyltransferase/glycogen phosphorylase"/>
    <property type="match status" value="1"/>
</dbReference>
<dbReference type="InterPro" id="IPR030953">
    <property type="entry name" value="Glycosyl_450act"/>
</dbReference>
<proteinExistence type="inferred from homology"/>
<keyword evidence="3 7" id="KW-0808">Transferase</keyword>
<name>A0A918ZE73_9ACTN</name>
<dbReference type="PANTHER" id="PTHR48050">
    <property type="entry name" value="STEROL 3-BETA-GLUCOSYLTRANSFERASE"/>
    <property type="match status" value="1"/>
</dbReference>
<evidence type="ECO:0000256" key="4">
    <source>
        <dbReference type="ARBA" id="ARBA00023194"/>
    </source>
</evidence>
<reference evidence="7" key="2">
    <citation type="submission" date="2020-09" db="EMBL/GenBank/DDBJ databases">
        <authorList>
            <person name="Sun Q."/>
            <person name="Zhou Y."/>
        </authorList>
    </citation>
    <scope>NUCLEOTIDE SEQUENCE</scope>
    <source>
        <strain evidence="7">CGMCC 4.7403</strain>
    </source>
</reference>
<organism evidence="7 8">
    <name type="scientific">Streptomyces capitiformicae</name>
    <dbReference type="NCBI Taxonomy" id="2014920"/>
    <lineage>
        <taxon>Bacteria</taxon>
        <taxon>Bacillati</taxon>
        <taxon>Actinomycetota</taxon>
        <taxon>Actinomycetes</taxon>
        <taxon>Kitasatosporales</taxon>
        <taxon>Streptomycetaceae</taxon>
        <taxon>Streptomyces</taxon>
    </lineage>
</organism>
<reference evidence="7" key="1">
    <citation type="journal article" date="2014" name="Int. J. Syst. Evol. Microbiol.">
        <title>Complete genome sequence of Corynebacterium casei LMG S-19264T (=DSM 44701T), isolated from a smear-ripened cheese.</title>
        <authorList>
            <consortium name="US DOE Joint Genome Institute (JGI-PGF)"/>
            <person name="Walter F."/>
            <person name="Albersmeier A."/>
            <person name="Kalinowski J."/>
            <person name="Ruckert C."/>
        </authorList>
    </citation>
    <scope>NUCLEOTIDE SEQUENCE</scope>
    <source>
        <strain evidence="7">CGMCC 4.7403</strain>
    </source>
</reference>
<protein>
    <submittedName>
        <fullName evidence="7">Glycosyl transferase</fullName>
    </submittedName>
</protein>
<feature type="domain" description="Erythromycin biosynthesis protein CIII-like N-terminal" evidence="6">
    <location>
        <begin position="17"/>
        <end position="259"/>
    </location>
</feature>
<keyword evidence="2" id="KW-0328">Glycosyltransferase</keyword>
<dbReference type="EMBL" id="BNAT01000032">
    <property type="protein sequence ID" value="GHE48442.1"/>
    <property type="molecule type" value="Genomic_DNA"/>
</dbReference>
<dbReference type="FunFam" id="3.40.50.2000:FF:000072">
    <property type="entry name" value="Glycosyl transferase"/>
    <property type="match status" value="1"/>
</dbReference>
<dbReference type="GO" id="GO:0008194">
    <property type="term" value="F:UDP-glycosyltransferase activity"/>
    <property type="evidence" value="ECO:0007669"/>
    <property type="project" value="InterPro"/>
</dbReference>
<accession>A0A918ZE73</accession>
<sequence length="426" mass="45954">MTLAVKTHFFVQAPLAWALRAAGHEVCVASQPDLVDDIAATGLTAVPVGPPLAAEAGMEVARQQYEAAAARLADPPNPQDLMRFQELRPEKLTYDFTHGVFTVMTSTVFQNFSAERTIDDLVDLGRRWQPDLVIWDTVMMGAAVAAQACGAAHARLLYGLDLVGRMRESYLAEVDRRDPELREDPLAEWLTRASAGYGGEFSEELVVGQWTIDPTPSSMRLAVDHPYVPVRHIPYNGPSVVPDWLREPPKRRRVCLTLGLSFRDVQGGGQASASTLLEALAELDAEVVATLSPEQLAAVGTLPDNVRAVDFVPLNELLPSCSAIVHHGGYGTWQNALVHGVPQVLVASDVWDGVPRAELIDEAGAGLTLPADAAPEKIRDAVARVLDDSAYAEKAAALGAEIRATPAPTDLIPELERLTAAHRRPA</sequence>